<protein>
    <recommendedName>
        <fullName evidence="3">Protein kinase domain-containing protein</fullName>
    </recommendedName>
</protein>
<dbReference type="InterPro" id="IPR000719">
    <property type="entry name" value="Prot_kinase_dom"/>
</dbReference>
<proteinExistence type="predicted"/>
<dbReference type="Pfam" id="PF07714">
    <property type="entry name" value="PK_Tyr_Ser-Thr"/>
    <property type="match status" value="1"/>
</dbReference>
<feature type="compositionally biased region" description="Gly residues" evidence="2">
    <location>
        <begin position="885"/>
        <end position="900"/>
    </location>
</feature>
<feature type="compositionally biased region" description="Polar residues" evidence="2">
    <location>
        <begin position="267"/>
        <end position="277"/>
    </location>
</feature>
<feature type="coiled-coil region" evidence="1">
    <location>
        <begin position="826"/>
        <end position="853"/>
    </location>
</feature>
<sequence>MGHFSASRVLTWCLPTCHNSGPYNGIANVAPETSVPAQHARQGACAAAVDARPPICKDAGTIPDAVIDTGGAVPAPKEATFTQPLPSFTSVQSRRFMLRSISISGHTRETSFACEAQTDVESSEGARPPAAPGPWSPRSLAAAPRPHRPGVSAPQTPPPLSQAQALGALSCSVPNGPCRSADSARVPASEQPNSHSVVSEPVMLDAANVLDGLTTADLTQDFNAADDAKALLWPEGQVGAGAGADPRSGPGAVSSRDGGLAHHHKQQQPSQRSSRAVQDQPGCAGAAAADGAAAGPPPSSSATQRAVLDLSQVRDCVQDLRVLHIRPGAALLVGKATASGQHVVARFERGRPTSLLSPEHLAALQDGRWRPHEHVVSMLAVHTVVLPAQVLESPPPPPALRRSAAAAVAAVAAPPPLPPCPAVSASGGGGGGGFWEVLDKDLTLAKRALQQAEAVGGLSTSAVSGLIGSGLPSCSNPNAACASGQLLTALGGPPMRLRDVVGHLRTAAAVGSAKAASAPSGGPPPPPPGLAAAAVSAPLVGVADVAFVTLSVTEFCDAGSLSDEARRCTFKCCLPDLPARDGGGGGGGGGVGGGGAAPRISPRCLSDPQLLRRLELFLATARQIALGLQFLHTACRMAHGDLASRNVLLQRRPPGDPRVGSCSDYVAKLAGYGRLAAAAAAPLPLLSSDIDGGAGGLVSATSHLCEAAIAAHAHVSATSLTRVNSVHVGLWRDVHSLAPERLRDPDAPPSFEADVYAYGTILYEMAVGEAPFASMLPACVAVGIATGELRVGWRGPHAAAGAPALPGIARLVEACTSPLPGERPNAAELLAALEGLQEELRAGREAAEALAQQRRSERLVRAFLDSSASSSTSSSAFLSSEGSFFAGGDGDEGGSSGGEGPLLEVFGP</sequence>
<keyword evidence="5" id="KW-1185">Reference proteome</keyword>
<evidence type="ECO:0000313" key="5">
    <source>
        <dbReference type="Proteomes" id="UP001165080"/>
    </source>
</evidence>
<dbReference type="GO" id="GO:0005524">
    <property type="term" value="F:ATP binding"/>
    <property type="evidence" value="ECO:0007669"/>
    <property type="project" value="InterPro"/>
</dbReference>
<keyword evidence="1" id="KW-0175">Coiled coil</keyword>
<gene>
    <name evidence="4" type="primary">PLEST001434</name>
    <name evidence="4" type="ORF">PLESTB_001526200</name>
</gene>
<evidence type="ECO:0000256" key="1">
    <source>
        <dbReference type="SAM" id="Coils"/>
    </source>
</evidence>
<dbReference type="Gene3D" id="1.10.510.10">
    <property type="entry name" value="Transferase(Phosphotransferase) domain 1"/>
    <property type="match status" value="1"/>
</dbReference>
<dbReference type="GO" id="GO:0004674">
    <property type="term" value="F:protein serine/threonine kinase activity"/>
    <property type="evidence" value="ECO:0007669"/>
    <property type="project" value="TreeGrafter"/>
</dbReference>
<name>A0A9W6BWW3_9CHLO</name>
<feature type="region of interest" description="Disordered" evidence="2">
    <location>
        <begin position="237"/>
        <end position="304"/>
    </location>
</feature>
<dbReference type="InterPro" id="IPR051681">
    <property type="entry name" value="Ser/Thr_Kinases-Pseudokinases"/>
</dbReference>
<dbReference type="SUPFAM" id="SSF56112">
    <property type="entry name" value="Protein kinase-like (PK-like)"/>
    <property type="match status" value="1"/>
</dbReference>
<dbReference type="InterPro" id="IPR011009">
    <property type="entry name" value="Kinase-like_dom_sf"/>
</dbReference>
<reference evidence="4 5" key="1">
    <citation type="journal article" date="2023" name="Commun. Biol.">
        <title>Reorganization of the ancestral sex-determining regions during the evolution of trioecy in Pleodorina starrii.</title>
        <authorList>
            <person name="Takahashi K."/>
            <person name="Suzuki S."/>
            <person name="Kawai-Toyooka H."/>
            <person name="Yamamoto K."/>
            <person name="Hamaji T."/>
            <person name="Ootsuki R."/>
            <person name="Yamaguchi H."/>
            <person name="Kawachi M."/>
            <person name="Higashiyama T."/>
            <person name="Nozaki H."/>
        </authorList>
    </citation>
    <scope>NUCLEOTIDE SEQUENCE [LARGE SCALE GENOMIC DNA]</scope>
    <source>
        <strain evidence="4 5">NIES-4479</strain>
    </source>
</reference>
<feature type="region of interest" description="Disordered" evidence="2">
    <location>
        <begin position="883"/>
        <end position="908"/>
    </location>
</feature>
<evidence type="ECO:0000256" key="2">
    <source>
        <dbReference type="SAM" id="MobiDB-lite"/>
    </source>
</evidence>
<feature type="compositionally biased region" description="Low complexity" evidence="2">
    <location>
        <begin position="284"/>
        <end position="294"/>
    </location>
</feature>
<evidence type="ECO:0000259" key="3">
    <source>
        <dbReference type="PROSITE" id="PS50011"/>
    </source>
</evidence>
<accession>A0A9W6BWW3</accession>
<dbReference type="PROSITE" id="PS50011">
    <property type="entry name" value="PROTEIN_KINASE_DOM"/>
    <property type="match status" value="1"/>
</dbReference>
<evidence type="ECO:0000313" key="4">
    <source>
        <dbReference type="EMBL" id="GLC59719.1"/>
    </source>
</evidence>
<dbReference type="InterPro" id="IPR001245">
    <property type="entry name" value="Ser-Thr/Tyr_kinase_cat_dom"/>
</dbReference>
<dbReference type="OrthoDB" id="774951at2759"/>
<feature type="region of interest" description="Disordered" evidence="2">
    <location>
        <begin position="177"/>
        <end position="199"/>
    </location>
</feature>
<comment type="caution">
    <text evidence="4">The sequence shown here is derived from an EMBL/GenBank/DDBJ whole genome shotgun (WGS) entry which is preliminary data.</text>
</comment>
<dbReference type="PANTHER" id="PTHR44329:SF261">
    <property type="entry name" value="ZINC FINGER CONTAINING PROTEIN KINASE-RELATED"/>
    <property type="match status" value="1"/>
</dbReference>
<feature type="region of interest" description="Disordered" evidence="2">
    <location>
        <begin position="109"/>
        <end position="162"/>
    </location>
</feature>
<dbReference type="EMBL" id="BRXU01000029">
    <property type="protein sequence ID" value="GLC59719.1"/>
    <property type="molecule type" value="Genomic_DNA"/>
</dbReference>
<dbReference type="Proteomes" id="UP001165080">
    <property type="component" value="Unassembled WGS sequence"/>
</dbReference>
<feature type="domain" description="Protein kinase" evidence="3">
    <location>
        <begin position="420"/>
        <end position="840"/>
    </location>
</feature>
<dbReference type="PANTHER" id="PTHR44329">
    <property type="entry name" value="SERINE/THREONINE-PROTEIN KINASE TNNI3K-RELATED"/>
    <property type="match status" value="1"/>
</dbReference>
<dbReference type="AlphaFoldDB" id="A0A9W6BWW3"/>
<organism evidence="4 5">
    <name type="scientific">Pleodorina starrii</name>
    <dbReference type="NCBI Taxonomy" id="330485"/>
    <lineage>
        <taxon>Eukaryota</taxon>
        <taxon>Viridiplantae</taxon>
        <taxon>Chlorophyta</taxon>
        <taxon>core chlorophytes</taxon>
        <taxon>Chlorophyceae</taxon>
        <taxon>CS clade</taxon>
        <taxon>Chlamydomonadales</taxon>
        <taxon>Volvocaceae</taxon>
        <taxon>Pleodorina</taxon>
    </lineage>
</organism>